<reference evidence="2" key="1">
    <citation type="journal article" date="2014" name="Proc. Natl. Acad. Sci. U.S.A.">
        <title>Extensive sampling of basidiomycete genomes demonstrates inadequacy of the white-rot/brown-rot paradigm for wood decay fungi.</title>
        <authorList>
            <person name="Riley R."/>
            <person name="Salamov A.A."/>
            <person name="Brown D.W."/>
            <person name="Nagy L.G."/>
            <person name="Floudas D."/>
            <person name="Held B.W."/>
            <person name="Levasseur A."/>
            <person name="Lombard V."/>
            <person name="Morin E."/>
            <person name="Otillar R."/>
            <person name="Lindquist E.A."/>
            <person name="Sun H."/>
            <person name="LaButti K.M."/>
            <person name="Schmutz J."/>
            <person name="Jabbour D."/>
            <person name="Luo H."/>
            <person name="Baker S.E."/>
            <person name="Pisabarro A.G."/>
            <person name="Walton J.D."/>
            <person name="Blanchette R.A."/>
            <person name="Henrissat B."/>
            <person name="Martin F."/>
            <person name="Cullen D."/>
            <person name="Hibbett D.S."/>
            <person name="Grigoriev I.V."/>
        </authorList>
    </citation>
    <scope>NUCLEOTIDE SEQUENCE [LARGE SCALE GENOMIC DNA]</scope>
    <source>
        <strain evidence="2">PC15</strain>
    </source>
</reference>
<dbReference type="EMBL" id="KL198008">
    <property type="protein sequence ID" value="KDQ28326.1"/>
    <property type="molecule type" value="Genomic_DNA"/>
</dbReference>
<dbReference type="OrthoDB" id="3211671at2759"/>
<sequence>MFQVEWMLGDVTWLPYHQVNHLQALKTYLEALGVTSIQKLPLGMGQPPTDDPQVFTGSLSIHIEPPASYPYKTPLPLSNYLYQYFTIGPFPLPSVPPRSYAMTQSFAYLIRSSQNQFAQTDPATEYATVYTLDQIAEFIRFDRALRKGNKNGSNPSPAGYFDFARVYNLKPNVHTKFSLFDNNGAMLGRH</sequence>
<name>A0A067NXL4_PLEO1</name>
<dbReference type="VEuPathDB" id="FungiDB:PLEOSDRAFT_157814"/>
<dbReference type="AlphaFoldDB" id="A0A067NXL4"/>
<dbReference type="Proteomes" id="UP000027073">
    <property type="component" value="Unassembled WGS sequence"/>
</dbReference>
<dbReference type="STRING" id="1137138.A0A067NXL4"/>
<evidence type="ECO:0000313" key="1">
    <source>
        <dbReference type="EMBL" id="KDQ28326.1"/>
    </source>
</evidence>
<gene>
    <name evidence="1" type="ORF">PLEOSDRAFT_157814</name>
</gene>
<dbReference type="InParanoid" id="A0A067NXL4"/>
<evidence type="ECO:0000313" key="2">
    <source>
        <dbReference type="Proteomes" id="UP000027073"/>
    </source>
</evidence>
<organism evidence="1 2">
    <name type="scientific">Pleurotus ostreatus (strain PC15)</name>
    <name type="common">Oyster mushroom</name>
    <dbReference type="NCBI Taxonomy" id="1137138"/>
    <lineage>
        <taxon>Eukaryota</taxon>
        <taxon>Fungi</taxon>
        <taxon>Dikarya</taxon>
        <taxon>Basidiomycota</taxon>
        <taxon>Agaricomycotina</taxon>
        <taxon>Agaricomycetes</taxon>
        <taxon>Agaricomycetidae</taxon>
        <taxon>Agaricales</taxon>
        <taxon>Pleurotineae</taxon>
        <taxon>Pleurotaceae</taxon>
        <taxon>Pleurotus</taxon>
    </lineage>
</organism>
<protein>
    <submittedName>
        <fullName evidence="1">Uncharacterized protein</fullName>
    </submittedName>
</protein>
<accession>A0A067NXL4</accession>
<dbReference type="HOGENOM" id="CLU_1428521_0_0_1"/>
<proteinExistence type="predicted"/>